<accession>A0A9W6V7F6</accession>
<dbReference type="InterPro" id="IPR009100">
    <property type="entry name" value="AcylCoA_DH/oxidase_NM_dom_sf"/>
</dbReference>
<evidence type="ECO:0000313" key="5">
    <source>
        <dbReference type="EMBL" id="GLW89929.1"/>
    </source>
</evidence>
<evidence type="ECO:0000256" key="2">
    <source>
        <dbReference type="ARBA" id="ARBA00022827"/>
    </source>
</evidence>
<evidence type="ECO:0000256" key="3">
    <source>
        <dbReference type="ARBA" id="ARBA00023002"/>
    </source>
</evidence>
<dbReference type="InterPro" id="IPR037069">
    <property type="entry name" value="AcylCoA_DH/ox_N_sf"/>
</dbReference>
<dbReference type="Proteomes" id="UP001165042">
    <property type="component" value="Unassembled WGS sequence"/>
</dbReference>
<keyword evidence="6" id="KW-1185">Reference proteome</keyword>
<dbReference type="PANTHER" id="PTHR43884">
    <property type="entry name" value="ACYL-COA DEHYDROGENASE"/>
    <property type="match status" value="1"/>
</dbReference>
<organism evidence="5 6">
    <name type="scientific">Actinokineospora globicatena</name>
    <dbReference type="NCBI Taxonomy" id="103729"/>
    <lineage>
        <taxon>Bacteria</taxon>
        <taxon>Bacillati</taxon>
        <taxon>Actinomycetota</taxon>
        <taxon>Actinomycetes</taxon>
        <taxon>Pseudonocardiales</taxon>
        <taxon>Pseudonocardiaceae</taxon>
        <taxon>Actinokineospora</taxon>
    </lineage>
</organism>
<dbReference type="AlphaFoldDB" id="A0A9W6V7F6"/>
<dbReference type="PANTHER" id="PTHR43884:SF20">
    <property type="entry name" value="ACYL-COA DEHYDROGENASE FADE28"/>
    <property type="match status" value="1"/>
</dbReference>
<keyword evidence="3" id="KW-0560">Oxidoreductase</keyword>
<keyword evidence="1" id="KW-0285">Flavoprotein</keyword>
<dbReference type="SUPFAM" id="SSF47203">
    <property type="entry name" value="Acyl-CoA dehydrogenase C-terminal domain-like"/>
    <property type="match status" value="1"/>
</dbReference>
<dbReference type="Gene3D" id="1.10.540.10">
    <property type="entry name" value="Acyl-CoA dehydrogenase/oxidase, N-terminal domain"/>
    <property type="match status" value="1"/>
</dbReference>
<dbReference type="RefSeq" id="WP_285607499.1">
    <property type="nucleotide sequence ID" value="NZ_BSSD01000001.1"/>
</dbReference>
<dbReference type="Gene3D" id="2.40.110.10">
    <property type="entry name" value="Butyryl-CoA Dehydrogenase, subunit A, domain 2"/>
    <property type="match status" value="1"/>
</dbReference>
<sequence length="379" mass="39948">MRFMEADRLTCEELLPGLLDALAEIPLAELESEKNPAIELFREHGGTNLVVPAAYGGLDATALQAARVVRALAAVAPSMAVATAMHHFSVGTLFGVAETFGAGTDLDDALLRQIARNRWLVASGFAEGRTEQGILSPTMEARPTAGGYLVSGSKKPCSLSRSMDLFTGSVGMRREDGTVEMGFLMLPATTPGIEVVPFWGSFALAGAQSDEVRLTDVEVTDAQILQPPADLLAELSELQQVGLIWFEMTVCATYTGIASALVQRVLDAKRGAAADRAALAVRIESAAALVEGLARRVMDGEVDNDTLATSLATRFTVQELVRTTVGEAVELLGGMAFVGSSDVAYLSAAAQAVAFHPPSRTSMINGLLGYYAGEPLVVQ</sequence>
<evidence type="ECO:0000313" key="6">
    <source>
        <dbReference type="Proteomes" id="UP001165042"/>
    </source>
</evidence>
<dbReference type="InterPro" id="IPR013786">
    <property type="entry name" value="AcylCoA_DH/ox_N"/>
</dbReference>
<keyword evidence="2" id="KW-0274">FAD</keyword>
<reference evidence="5" key="1">
    <citation type="submission" date="2023-02" db="EMBL/GenBank/DDBJ databases">
        <title>Actinokineospora globicatena NBRC 15670.</title>
        <authorList>
            <person name="Ichikawa N."/>
            <person name="Sato H."/>
            <person name="Tonouchi N."/>
        </authorList>
    </citation>
    <scope>NUCLEOTIDE SEQUENCE</scope>
    <source>
        <strain evidence="5">NBRC 15670</strain>
    </source>
</reference>
<dbReference type="InterPro" id="IPR046373">
    <property type="entry name" value="Acyl-CoA_Oxase/DH_mid-dom_sf"/>
</dbReference>
<dbReference type="GO" id="GO:0050660">
    <property type="term" value="F:flavin adenine dinucleotide binding"/>
    <property type="evidence" value="ECO:0007669"/>
    <property type="project" value="InterPro"/>
</dbReference>
<dbReference type="SUPFAM" id="SSF56645">
    <property type="entry name" value="Acyl-CoA dehydrogenase NM domain-like"/>
    <property type="match status" value="1"/>
</dbReference>
<dbReference type="EMBL" id="BSSD01000001">
    <property type="protein sequence ID" value="GLW89929.1"/>
    <property type="molecule type" value="Genomic_DNA"/>
</dbReference>
<evidence type="ECO:0000256" key="1">
    <source>
        <dbReference type="ARBA" id="ARBA00022630"/>
    </source>
</evidence>
<dbReference type="InterPro" id="IPR036250">
    <property type="entry name" value="AcylCo_DH-like_C"/>
</dbReference>
<gene>
    <name evidence="5" type="ORF">Aglo03_07450</name>
</gene>
<proteinExistence type="predicted"/>
<protein>
    <submittedName>
        <fullName evidence="5">Oxidoreductase</fullName>
    </submittedName>
</protein>
<feature type="domain" description="Acyl-CoA dehydrogenase/oxidase N-terminal" evidence="4">
    <location>
        <begin position="36"/>
        <end position="90"/>
    </location>
</feature>
<comment type="caution">
    <text evidence="5">The sequence shown here is derived from an EMBL/GenBank/DDBJ whole genome shotgun (WGS) entry which is preliminary data.</text>
</comment>
<name>A0A9W6V7F6_9PSEU</name>
<dbReference type="Pfam" id="PF02771">
    <property type="entry name" value="Acyl-CoA_dh_N"/>
    <property type="match status" value="1"/>
</dbReference>
<evidence type="ECO:0000259" key="4">
    <source>
        <dbReference type="Pfam" id="PF02771"/>
    </source>
</evidence>
<dbReference type="GO" id="GO:0003995">
    <property type="term" value="F:acyl-CoA dehydrogenase activity"/>
    <property type="evidence" value="ECO:0007669"/>
    <property type="project" value="TreeGrafter"/>
</dbReference>